<protein>
    <submittedName>
        <fullName evidence="2">Uncharacterized protein</fullName>
    </submittedName>
</protein>
<dbReference type="AlphaFoldDB" id="A0A1Y5PZ23"/>
<dbReference type="KEGG" id="sphu:SPPYR_2816"/>
<reference evidence="2" key="1">
    <citation type="submission" date="2016-03" db="EMBL/GenBank/DDBJ databases">
        <authorList>
            <person name="Ploux O."/>
        </authorList>
    </citation>
    <scope>NUCLEOTIDE SEQUENCE</scope>
    <source>
        <strain evidence="2">UC10</strain>
    </source>
</reference>
<sequence length="59" mass="5907">MGLKIWASTCCPTAAPIAAPTGPPTIPPTTVSTNVAINLLPENPPPASGRGSETWALAP</sequence>
<proteinExistence type="predicted"/>
<name>A0A1Y5PZ23_9SPHN</name>
<organism evidence="2">
    <name type="scientific">uncultured Sphingopyxis sp</name>
    <dbReference type="NCBI Taxonomy" id="310581"/>
    <lineage>
        <taxon>Bacteria</taxon>
        <taxon>Pseudomonadati</taxon>
        <taxon>Pseudomonadota</taxon>
        <taxon>Alphaproteobacteria</taxon>
        <taxon>Sphingomonadales</taxon>
        <taxon>Sphingomonadaceae</taxon>
        <taxon>Sphingopyxis</taxon>
        <taxon>environmental samples</taxon>
    </lineage>
</organism>
<gene>
    <name evidence="2" type="ORF">SPPYR_2816</name>
</gene>
<evidence type="ECO:0000256" key="1">
    <source>
        <dbReference type="SAM" id="MobiDB-lite"/>
    </source>
</evidence>
<feature type="region of interest" description="Disordered" evidence="1">
    <location>
        <begin position="40"/>
        <end position="59"/>
    </location>
</feature>
<evidence type="ECO:0000313" key="2">
    <source>
        <dbReference type="EMBL" id="SBV33936.1"/>
    </source>
</evidence>
<accession>A0A1Y5PZ23</accession>
<dbReference type="EMBL" id="LT598653">
    <property type="protein sequence ID" value="SBV33936.1"/>
    <property type="molecule type" value="Genomic_DNA"/>
</dbReference>